<reference evidence="4 5" key="1">
    <citation type="submission" date="2015-09" db="EMBL/GenBank/DDBJ databases">
        <title>Genome sequencing project for genomic taxonomy and phylogenomics of Bacillus-like bacteria.</title>
        <authorList>
            <person name="Liu B."/>
            <person name="Wang J."/>
            <person name="Zhu Y."/>
            <person name="Liu G."/>
            <person name="Chen Q."/>
            <person name="Chen Z."/>
            <person name="Lan J."/>
            <person name="Che J."/>
            <person name="Ge C."/>
            <person name="Shi H."/>
            <person name="Pan Z."/>
            <person name="Liu X."/>
        </authorList>
    </citation>
    <scope>NUCLEOTIDE SEQUENCE [LARGE SCALE GENOMIC DNA]</scope>
    <source>
        <strain evidence="4 5">FJAT-18043</strain>
    </source>
</reference>
<feature type="domain" description="GFO/IDH/MocA-like oxidoreductase" evidence="3">
    <location>
        <begin position="130"/>
        <end position="258"/>
    </location>
</feature>
<proteinExistence type="predicted"/>
<protein>
    <submittedName>
        <fullName evidence="4">Oxidoreductase</fullName>
    </submittedName>
</protein>
<dbReference type="GO" id="GO:0016491">
    <property type="term" value="F:oxidoreductase activity"/>
    <property type="evidence" value="ECO:0007669"/>
    <property type="project" value="UniProtKB-KW"/>
</dbReference>
<evidence type="ECO:0000259" key="2">
    <source>
        <dbReference type="Pfam" id="PF01408"/>
    </source>
</evidence>
<dbReference type="AlphaFoldDB" id="A0A0Q3QUD3"/>
<organism evidence="4 5">
    <name type="scientific">Cytobacillus solani</name>
    <dbReference type="NCBI Taxonomy" id="1637975"/>
    <lineage>
        <taxon>Bacteria</taxon>
        <taxon>Bacillati</taxon>
        <taxon>Bacillota</taxon>
        <taxon>Bacilli</taxon>
        <taxon>Bacillales</taxon>
        <taxon>Bacillaceae</taxon>
        <taxon>Cytobacillus</taxon>
    </lineage>
</organism>
<dbReference type="Proteomes" id="UP000050996">
    <property type="component" value="Unassembled WGS sequence"/>
</dbReference>
<keyword evidence="5" id="KW-1185">Reference proteome</keyword>
<dbReference type="Gene3D" id="3.40.50.720">
    <property type="entry name" value="NAD(P)-binding Rossmann-like Domain"/>
    <property type="match status" value="1"/>
</dbReference>
<sequence>MRVGIIGGGFGLRIQAPIIKVHPSMDVSAVCTMNRHQLPNEILSWEPPPKHYLDWAQMLNKEKMDILFVSSMPIHHYEIVKYAIKKGINIVCEKPFTMNSNESRELLNLATENNVKILIDFEWRYLPIRQKVKEIIEKNHIGKVIHFEYHISSPRYQYLQNNKLGWLGEKQKFGGMLGALGTHMIDCLSWLVKDEIEDLSGFVYTHVPQAVGEHREADDAFFIHGKMKGNSTFSIQLISGINHSFGANLRVFGSLGTVALHNDQELYFGKTNEKLNEINVIKPEIPAHQLSGEAIAYFPAFYPFLEKVYEYMAFEKLDQDLPTIVDGHKNQVILDKVLAN</sequence>
<dbReference type="InterPro" id="IPR050463">
    <property type="entry name" value="Gfo/Idh/MocA_oxidrdct_glycsds"/>
</dbReference>
<evidence type="ECO:0000313" key="5">
    <source>
        <dbReference type="Proteomes" id="UP000050996"/>
    </source>
</evidence>
<comment type="caution">
    <text evidence="4">The sequence shown here is derived from an EMBL/GenBank/DDBJ whole genome shotgun (WGS) entry which is preliminary data.</text>
</comment>
<evidence type="ECO:0000313" key="4">
    <source>
        <dbReference type="EMBL" id="KQL21208.1"/>
    </source>
</evidence>
<dbReference type="PATRIC" id="fig|1637975.4.peg.4679"/>
<dbReference type="GO" id="GO:0000166">
    <property type="term" value="F:nucleotide binding"/>
    <property type="evidence" value="ECO:0007669"/>
    <property type="project" value="InterPro"/>
</dbReference>
<dbReference type="InterPro" id="IPR000683">
    <property type="entry name" value="Gfo/Idh/MocA-like_OxRdtase_N"/>
</dbReference>
<dbReference type="Pfam" id="PF22725">
    <property type="entry name" value="GFO_IDH_MocA_C3"/>
    <property type="match status" value="1"/>
</dbReference>
<gene>
    <name evidence="4" type="ORF">AN957_23330</name>
</gene>
<dbReference type="EMBL" id="LJIX01000006">
    <property type="protein sequence ID" value="KQL21208.1"/>
    <property type="molecule type" value="Genomic_DNA"/>
</dbReference>
<dbReference type="Pfam" id="PF01408">
    <property type="entry name" value="GFO_IDH_MocA"/>
    <property type="match status" value="1"/>
</dbReference>
<name>A0A0Q3QUD3_9BACI</name>
<keyword evidence="1" id="KW-0560">Oxidoreductase</keyword>
<dbReference type="PANTHER" id="PTHR43818">
    <property type="entry name" value="BCDNA.GH03377"/>
    <property type="match status" value="1"/>
</dbReference>
<dbReference type="PANTHER" id="PTHR43818:SF11">
    <property type="entry name" value="BCDNA.GH03377"/>
    <property type="match status" value="1"/>
</dbReference>
<accession>A0A0Q3QUD3</accession>
<feature type="domain" description="Gfo/Idh/MocA-like oxidoreductase N-terminal" evidence="2">
    <location>
        <begin position="1"/>
        <end position="119"/>
    </location>
</feature>
<evidence type="ECO:0000256" key="1">
    <source>
        <dbReference type="ARBA" id="ARBA00023002"/>
    </source>
</evidence>
<dbReference type="SUPFAM" id="SSF55347">
    <property type="entry name" value="Glyceraldehyde-3-phosphate dehydrogenase-like, C-terminal domain"/>
    <property type="match status" value="1"/>
</dbReference>
<dbReference type="InterPro" id="IPR036291">
    <property type="entry name" value="NAD(P)-bd_dom_sf"/>
</dbReference>
<dbReference type="SUPFAM" id="SSF51735">
    <property type="entry name" value="NAD(P)-binding Rossmann-fold domains"/>
    <property type="match status" value="1"/>
</dbReference>
<dbReference type="InterPro" id="IPR055170">
    <property type="entry name" value="GFO_IDH_MocA-like_dom"/>
</dbReference>
<dbReference type="RefSeq" id="WP_056686335.1">
    <property type="nucleotide sequence ID" value="NZ_LJIX01000006.1"/>
</dbReference>
<dbReference type="STRING" id="1637975.AN957_23330"/>
<dbReference type="Gene3D" id="3.30.360.10">
    <property type="entry name" value="Dihydrodipicolinate Reductase, domain 2"/>
    <property type="match status" value="1"/>
</dbReference>
<evidence type="ECO:0000259" key="3">
    <source>
        <dbReference type="Pfam" id="PF22725"/>
    </source>
</evidence>